<dbReference type="AlphaFoldDB" id="A0A1S7PIM0"/>
<feature type="region of interest" description="Disordered" evidence="1">
    <location>
        <begin position="39"/>
        <end position="73"/>
    </location>
</feature>
<protein>
    <submittedName>
        <fullName evidence="2">Uncharacterized protein</fullName>
    </submittedName>
</protein>
<dbReference type="Proteomes" id="UP000191897">
    <property type="component" value="Unassembled WGS sequence"/>
</dbReference>
<gene>
    <name evidence="2" type="ORF">AGR4C_Cc180061</name>
</gene>
<accession>A0A1S7PIM0</accession>
<name>A0A1S7PIM0_AGRTU</name>
<sequence>MARWHFCRFETISEIDNRALTVVPDAHITLVTGLDRNGGRLQTRRKQAGSAENREHADKSDRKRRGEKGDYRQNCNAGCGDEKRTYALHDPNLSIQTNVGLLLPACKRIQWIVSLQMSQKLDTSAAWSIFPKIFL</sequence>
<evidence type="ECO:0000313" key="2">
    <source>
        <dbReference type="EMBL" id="CUX21726.1"/>
    </source>
</evidence>
<evidence type="ECO:0000256" key="1">
    <source>
        <dbReference type="SAM" id="MobiDB-lite"/>
    </source>
</evidence>
<evidence type="ECO:0000313" key="3">
    <source>
        <dbReference type="Proteomes" id="UP000191897"/>
    </source>
</evidence>
<feature type="compositionally biased region" description="Basic and acidic residues" evidence="1">
    <location>
        <begin position="52"/>
        <end position="61"/>
    </location>
</feature>
<reference evidence="2 3" key="1">
    <citation type="submission" date="2016-01" db="EMBL/GenBank/DDBJ databases">
        <authorList>
            <person name="Oliw E.H."/>
        </authorList>
    </citation>
    <scope>NUCLEOTIDE SEQUENCE [LARGE SCALE GENOMIC DNA]</scope>
    <source>
        <strain evidence="2 3">Kerr 14</strain>
    </source>
</reference>
<dbReference type="EMBL" id="FBWC01000010">
    <property type="protein sequence ID" value="CUX21726.1"/>
    <property type="molecule type" value="Genomic_DNA"/>
</dbReference>
<organism evidence="2 3">
    <name type="scientific">Agrobacterium tumefaciens str. Kerr 14</name>
    <dbReference type="NCBI Taxonomy" id="1183424"/>
    <lineage>
        <taxon>Bacteria</taxon>
        <taxon>Pseudomonadati</taxon>
        <taxon>Pseudomonadota</taxon>
        <taxon>Alphaproteobacteria</taxon>
        <taxon>Hyphomicrobiales</taxon>
        <taxon>Rhizobiaceae</taxon>
        <taxon>Rhizobium/Agrobacterium group</taxon>
        <taxon>Agrobacterium</taxon>
        <taxon>Agrobacterium tumefaciens complex</taxon>
    </lineage>
</organism>
<proteinExistence type="predicted"/>